<proteinExistence type="inferred from homology"/>
<dbReference type="STRING" id="1220924.W2RKD0"/>
<comment type="similarity">
    <text evidence="2">Belongs to the eukaryotic/archaeal RNase P protein component 3 family.</text>
</comment>
<dbReference type="GO" id="GO:0005655">
    <property type="term" value="C:nucleolar ribonuclease P complex"/>
    <property type="evidence" value="ECO:0007669"/>
    <property type="project" value="TreeGrafter"/>
</dbReference>
<dbReference type="RefSeq" id="XP_008720443.1">
    <property type="nucleotide sequence ID" value="XM_008722221.1"/>
</dbReference>
<evidence type="ECO:0000256" key="4">
    <source>
        <dbReference type="SAM" id="MobiDB-lite"/>
    </source>
</evidence>
<keyword evidence="3" id="KW-0819">tRNA processing</keyword>
<dbReference type="AlphaFoldDB" id="W2RKD0"/>
<evidence type="ECO:0000256" key="2">
    <source>
        <dbReference type="ARBA" id="ARBA00007331"/>
    </source>
</evidence>
<dbReference type="HOGENOM" id="CLU_048451_1_0_1"/>
<reference evidence="5 6" key="1">
    <citation type="submission" date="2013-03" db="EMBL/GenBank/DDBJ databases">
        <title>The Genome Sequence of Phialophora europaea CBS 101466.</title>
        <authorList>
            <consortium name="The Broad Institute Genomics Platform"/>
            <person name="Cuomo C."/>
            <person name="de Hoog S."/>
            <person name="Gorbushina A."/>
            <person name="Walker B."/>
            <person name="Young S.K."/>
            <person name="Zeng Q."/>
            <person name="Gargeya S."/>
            <person name="Fitzgerald M."/>
            <person name="Haas B."/>
            <person name="Abouelleil A."/>
            <person name="Allen A.W."/>
            <person name="Alvarado L."/>
            <person name="Arachchi H.M."/>
            <person name="Berlin A.M."/>
            <person name="Chapman S.B."/>
            <person name="Gainer-Dewar J."/>
            <person name="Goldberg J."/>
            <person name="Griggs A."/>
            <person name="Gujja S."/>
            <person name="Hansen M."/>
            <person name="Howarth C."/>
            <person name="Imamovic A."/>
            <person name="Ireland A."/>
            <person name="Larimer J."/>
            <person name="McCowan C."/>
            <person name="Murphy C."/>
            <person name="Pearson M."/>
            <person name="Poon T.W."/>
            <person name="Priest M."/>
            <person name="Roberts A."/>
            <person name="Saif S."/>
            <person name="Shea T."/>
            <person name="Sisk P."/>
            <person name="Sykes S."/>
            <person name="Wortman J."/>
            <person name="Nusbaum C."/>
            <person name="Birren B."/>
        </authorList>
    </citation>
    <scope>NUCLEOTIDE SEQUENCE [LARGE SCALE GENOMIC DNA]</scope>
    <source>
        <strain evidence="5 6">CBS 101466</strain>
    </source>
</reference>
<evidence type="ECO:0000256" key="1">
    <source>
        <dbReference type="ARBA" id="ARBA00004123"/>
    </source>
</evidence>
<dbReference type="Proteomes" id="UP000030752">
    <property type="component" value="Unassembled WGS sequence"/>
</dbReference>
<dbReference type="PANTHER" id="PTHR13031:SF0">
    <property type="entry name" value="RIBONUCLEASE P PROTEIN SUBUNIT P30"/>
    <property type="match status" value="1"/>
</dbReference>
<accession>W2RKD0</accession>
<dbReference type="FunCoup" id="W2RKD0">
    <property type="interactions" value="635"/>
</dbReference>
<comment type="subcellular location">
    <subcellularLocation>
        <location evidence="1">Nucleus</location>
    </subcellularLocation>
</comment>
<sequence length="374" mass="39817">MPYHDLNLLHSPDSRTLNHALSFATELGYTTIAIATIINGKLPSTPPVLDIKPLQDAHPSLTLLTRLTLPISDPSQNHRLSQFSSAFSLLALRPLNEKSLQLACTSLDCDLITLDLSARLPFILKFKTVSAALQRGVRFEICYAPGVTGSSDAKRNLIAGATSLIRATRGRGIVLSSEARNALGLRGPHDVMNICQVWGLEQARGKEAVVEEVGKVVRLAALRRQSYRGVITVVDGGGGKLTPNEAAKAGKQAVRVDNGRAVEGSGNGVKRKASSLTQTTSLAATPATTESSGPSSARDTASEEIGTEKPPSKRELKRRAKKARLEGGMSQSQSPSQAQAQAQAQAQQPKMDGKFPVRHETLPVANAGASSRKK</sequence>
<name>W2RKD0_CYPE1</name>
<dbReference type="Pfam" id="PF01876">
    <property type="entry name" value="RNase_P_p30"/>
    <property type="match status" value="1"/>
</dbReference>
<gene>
    <name evidence="5" type="ORF">HMPREF1541_07898</name>
</gene>
<feature type="compositionally biased region" description="Low complexity" evidence="4">
    <location>
        <begin position="330"/>
        <end position="349"/>
    </location>
</feature>
<keyword evidence="6" id="KW-1185">Reference proteome</keyword>
<dbReference type="SUPFAM" id="SSF89550">
    <property type="entry name" value="PHP domain-like"/>
    <property type="match status" value="1"/>
</dbReference>
<dbReference type="VEuPathDB" id="FungiDB:HMPREF1541_07898"/>
<dbReference type="InterPro" id="IPR002738">
    <property type="entry name" value="RNase_P_p30"/>
</dbReference>
<dbReference type="GO" id="GO:0003723">
    <property type="term" value="F:RNA binding"/>
    <property type="evidence" value="ECO:0007669"/>
    <property type="project" value="TreeGrafter"/>
</dbReference>
<dbReference type="EMBL" id="KB822724">
    <property type="protein sequence ID" value="ETN36911.1"/>
    <property type="molecule type" value="Genomic_DNA"/>
</dbReference>
<organism evidence="5 6">
    <name type="scientific">Cyphellophora europaea (strain CBS 101466)</name>
    <name type="common">Phialophora europaea</name>
    <dbReference type="NCBI Taxonomy" id="1220924"/>
    <lineage>
        <taxon>Eukaryota</taxon>
        <taxon>Fungi</taxon>
        <taxon>Dikarya</taxon>
        <taxon>Ascomycota</taxon>
        <taxon>Pezizomycotina</taxon>
        <taxon>Eurotiomycetes</taxon>
        <taxon>Chaetothyriomycetidae</taxon>
        <taxon>Chaetothyriales</taxon>
        <taxon>Cyphellophoraceae</taxon>
        <taxon>Cyphellophora</taxon>
    </lineage>
</organism>
<feature type="region of interest" description="Disordered" evidence="4">
    <location>
        <begin position="238"/>
        <end position="374"/>
    </location>
</feature>
<dbReference type="InterPro" id="IPR016195">
    <property type="entry name" value="Pol/histidinol_Pase-like"/>
</dbReference>
<evidence type="ECO:0000256" key="3">
    <source>
        <dbReference type="ARBA" id="ARBA00022694"/>
    </source>
</evidence>
<protein>
    <submittedName>
        <fullName evidence="5">Uncharacterized protein</fullName>
    </submittedName>
</protein>
<dbReference type="GO" id="GO:0008033">
    <property type="term" value="P:tRNA processing"/>
    <property type="evidence" value="ECO:0007669"/>
    <property type="project" value="UniProtKB-KW"/>
</dbReference>
<feature type="compositionally biased region" description="Low complexity" evidence="4">
    <location>
        <begin position="274"/>
        <end position="292"/>
    </location>
</feature>
<dbReference type="InParanoid" id="W2RKD0"/>
<evidence type="ECO:0000313" key="5">
    <source>
        <dbReference type="EMBL" id="ETN36911.1"/>
    </source>
</evidence>
<feature type="compositionally biased region" description="Basic and acidic residues" evidence="4">
    <location>
        <begin position="351"/>
        <end position="361"/>
    </location>
</feature>
<dbReference type="GeneID" id="19975237"/>
<dbReference type="OrthoDB" id="17948at2759"/>
<dbReference type="Gene3D" id="3.20.20.140">
    <property type="entry name" value="Metal-dependent hydrolases"/>
    <property type="match status" value="1"/>
</dbReference>
<dbReference type="eggNOG" id="KOG2363">
    <property type="taxonomic scope" value="Eukaryota"/>
</dbReference>
<evidence type="ECO:0000313" key="6">
    <source>
        <dbReference type="Proteomes" id="UP000030752"/>
    </source>
</evidence>
<dbReference type="PANTHER" id="PTHR13031">
    <property type="entry name" value="RIBONUCLEASE P SUBUNIT P30"/>
    <property type="match status" value="1"/>
</dbReference>